<keyword evidence="5" id="KW-0378">Hydrolase</keyword>
<feature type="binding site" evidence="9">
    <location>
        <begin position="721"/>
        <end position="722"/>
    </location>
    <ligand>
        <name>substrate</name>
    </ligand>
</feature>
<comment type="function">
    <text evidence="9">Catalytic subunit of the molybdopterin synthase complex, a complex that catalyzes the conversion of precursor Z into molybdopterin. Acts by mediating the incorporation of 2 sulfur atoms from thiocarboxylated MOCS2A into precursor Z to generate a dithiolene group.</text>
</comment>
<comment type="similarity">
    <text evidence="9">Belongs to the MoaE family. MOCS2B subfamily.</text>
</comment>
<dbReference type="CDD" id="cd11333">
    <property type="entry name" value="AmyAc_SI_OligoGlu_DGase"/>
    <property type="match status" value="1"/>
</dbReference>
<dbReference type="GO" id="GO:0033934">
    <property type="term" value="F:glucan 1,4-alpha-maltotriohydrolase activity"/>
    <property type="evidence" value="ECO:0007669"/>
    <property type="project" value="TreeGrafter"/>
</dbReference>
<dbReference type="OrthoDB" id="1740265at2759"/>
<dbReference type="HAMAP" id="MF_03052">
    <property type="entry name" value="MOC2B"/>
    <property type="match status" value="1"/>
</dbReference>
<comment type="caution">
    <text evidence="12">The sequence shown here is derived from an EMBL/GenBank/DDBJ whole genome shotgun (WGS) entry which is preliminary data.</text>
</comment>
<evidence type="ECO:0000256" key="4">
    <source>
        <dbReference type="ARBA" id="ARBA00022679"/>
    </source>
</evidence>
<feature type="region of interest" description="Disordered" evidence="10">
    <location>
        <begin position="430"/>
        <end position="449"/>
    </location>
</feature>
<evidence type="ECO:0000256" key="9">
    <source>
        <dbReference type="HAMAP-Rule" id="MF_03052"/>
    </source>
</evidence>
<keyword evidence="8" id="KW-0462">Maltose metabolism</keyword>
<evidence type="ECO:0000256" key="2">
    <source>
        <dbReference type="ARBA" id="ARBA00008061"/>
    </source>
</evidence>
<dbReference type="FunFam" id="3.20.20.80:FF:000087">
    <property type="entry name" value="Oligo-1,6-glucosidase IMA1"/>
    <property type="match status" value="1"/>
</dbReference>
<dbReference type="EMBL" id="JAPZBS010000004">
    <property type="protein sequence ID" value="KAJ5377559.1"/>
    <property type="molecule type" value="Genomic_DNA"/>
</dbReference>
<keyword evidence="13" id="KW-1185">Reference proteome</keyword>
<dbReference type="Pfam" id="PF02391">
    <property type="entry name" value="MoaE"/>
    <property type="match status" value="1"/>
</dbReference>
<dbReference type="InterPro" id="IPR013780">
    <property type="entry name" value="Glyco_hydro_b"/>
</dbReference>
<keyword evidence="6 9" id="KW-0501">Molybdenum cofactor biosynthesis</keyword>
<comment type="subcellular location">
    <subcellularLocation>
        <location evidence="9">Cytoplasm</location>
    </subcellularLocation>
</comment>
<dbReference type="SMART" id="SM00642">
    <property type="entry name" value="Aamy"/>
    <property type="match status" value="1"/>
</dbReference>
<evidence type="ECO:0000313" key="13">
    <source>
        <dbReference type="Proteomes" id="UP001147782"/>
    </source>
</evidence>
<dbReference type="Pfam" id="PF00128">
    <property type="entry name" value="Alpha-amylase"/>
    <property type="match status" value="1"/>
</dbReference>
<dbReference type="InterPro" id="IPR003448">
    <property type="entry name" value="Mopterin_biosynth_MoaE"/>
</dbReference>
<evidence type="ECO:0000256" key="1">
    <source>
        <dbReference type="ARBA" id="ARBA00001657"/>
    </source>
</evidence>
<dbReference type="InterPro" id="IPR045857">
    <property type="entry name" value="O16G_dom_2"/>
</dbReference>
<dbReference type="SUPFAM" id="SSF54690">
    <property type="entry name" value="Molybdopterin synthase subunit MoaE"/>
    <property type="match status" value="1"/>
</dbReference>
<dbReference type="GO" id="GO:0004575">
    <property type="term" value="F:sucrose alpha-glucosidase activity"/>
    <property type="evidence" value="ECO:0007669"/>
    <property type="project" value="TreeGrafter"/>
</dbReference>
<feature type="binding site" evidence="9">
    <location>
        <begin position="744"/>
        <end position="746"/>
    </location>
    <ligand>
        <name>substrate</name>
    </ligand>
</feature>
<comment type="subunit">
    <text evidence="9">Heterotetramer; composed of 2 small (MOCS2A) and 2 large (MOCS2B) subunits.</text>
</comment>
<dbReference type="InterPro" id="IPR017853">
    <property type="entry name" value="GH"/>
</dbReference>
<dbReference type="Proteomes" id="UP001147782">
    <property type="component" value="Unassembled WGS sequence"/>
</dbReference>
<organism evidence="12 13">
    <name type="scientific">Penicillium cataractarum</name>
    <dbReference type="NCBI Taxonomy" id="2100454"/>
    <lineage>
        <taxon>Eukaryota</taxon>
        <taxon>Fungi</taxon>
        <taxon>Dikarya</taxon>
        <taxon>Ascomycota</taxon>
        <taxon>Pezizomycotina</taxon>
        <taxon>Eurotiomycetes</taxon>
        <taxon>Eurotiomycetidae</taxon>
        <taxon>Eurotiales</taxon>
        <taxon>Aspergillaceae</taxon>
        <taxon>Penicillium</taxon>
    </lineage>
</organism>
<dbReference type="InterPro" id="IPR028888">
    <property type="entry name" value="MOCS2B_euk"/>
</dbReference>
<dbReference type="EC" id="2.8.1.12" evidence="9"/>
<dbReference type="SUPFAM" id="SSF51011">
    <property type="entry name" value="Glycosyl hydrolase domain"/>
    <property type="match status" value="1"/>
</dbReference>
<dbReference type="GO" id="GO:1990140">
    <property type="term" value="C:molybdopterin synthase complex"/>
    <property type="evidence" value="ECO:0007669"/>
    <property type="project" value="UniProtKB-UniRule"/>
</dbReference>
<dbReference type="GO" id="GO:0005987">
    <property type="term" value="P:sucrose catabolic process"/>
    <property type="evidence" value="ECO:0007669"/>
    <property type="project" value="TreeGrafter"/>
</dbReference>
<evidence type="ECO:0000256" key="10">
    <source>
        <dbReference type="SAM" id="MobiDB-lite"/>
    </source>
</evidence>
<sequence length="773" mass="88833">MSSSAKPVHRAWWKECSVYQIWPASFKDSNDDGIGDIPGIISQLDYIKNIGVDIVWLCPSYKSPQVDMGYDIADYYSIADEYGTVADVEELIQGCHERGMKLLMDLVVNHTSDQHEWFKQSRSSRDNEYRNWYIWKPAKYDEQGNRHPPNNWVSHFQGSAWQYDELTDEYYLHLYATEQPDLNWEHPPVRKAVHDIIRFWLDKGCDGFRMDVINFISKDQAFPDVPVKDPRTPWQFGDKYYANGPRLHEYLQDIGKILKEYDAFSVGEMPFVKDEKEVLRAVQFDRNEINMIFNFEHVDLDHGEFDKFEPGSWKLTDLKDFFQRWQTFMYENDGWNALYWENHDQPRSIDRYTNADEEHRVIAAKMLAIALALQSGTPFVYQGQELGMRNVPASWGIEEYKDIDCLNHWNRLIKSKHFDTTAQQTALREYQKKSRDNARTPVQWTDDPNGGFTGPNVRPWMSVNDNYVKVNAEAAVKDPNSSYHFWASVLNLRKKHLDLFVYGDWKIVDAPSQEVFAYSRQYEDHKALILCNWTDHSVTWDALSNGICAVKCVLLNNYERSAEASKRFTGGKYALRPYEAFVLLAALIHRFPAIDKNTGQTSVPAHLDPSTYPRTHYDATQNIHLTLTYSPLDPNTYLTQTSSPAAGANTLFLGTTRDTFEGRSVSQLSYTTYPPLALKTLTAIAEDAVNKHQLNGVSIAHRLGVVPIGEASIAIAVSAGHRAAAWRAGEEILEACKEKAEIWKREEFVDGGMEWRANADRDAEGNLVKKDGS</sequence>
<evidence type="ECO:0000256" key="5">
    <source>
        <dbReference type="ARBA" id="ARBA00022801"/>
    </source>
</evidence>
<comment type="catalytic activity">
    <reaction evidence="1">
        <text>Hydrolysis of terminal, non-reducing (1-&gt;4)-linked alpha-D-glucose residues with release of alpha-D-glucose.</text>
        <dbReference type="EC" id="3.2.1.20"/>
    </reaction>
</comment>
<dbReference type="CDD" id="cd00756">
    <property type="entry name" value="MoaE"/>
    <property type="match status" value="1"/>
</dbReference>
<dbReference type="PANTHER" id="PTHR10357">
    <property type="entry name" value="ALPHA-AMYLASE FAMILY MEMBER"/>
    <property type="match status" value="1"/>
</dbReference>
<dbReference type="GO" id="GO:0000025">
    <property type="term" value="P:maltose catabolic process"/>
    <property type="evidence" value="ECO:0007669"/>
    <property type="project" value="TreeGrafter"/>
</dbReference>
<dbReference type="GO" id="GO:0004558">
    <property type="term" value="F:alpha-1,4-glucosidase activity"/>
    <property type="evidence" value="ECO:0007669"/>
    <property type="project" value="UniProtKB-EC"/>
</dbReference>
<evidence type="ECO:0000256" key="3">
    <source>
        <dbReference type="ARBA" id="ARBA00022490"/>
    </source>
</evidence>
<dbReference type="FunFam" id="2.60.40.1180:FF:000007">
    <property type="entry name" value="Sucrose isomerase"/>
    <property type="match status" value="1"/>
</dbReference>
<dbReference type="PANTHER" id="PTHR10357:SF232">
    <property type="entry name" value="GLYCOSYL HYDROLASE FAMILY 13 CATALYTIC DOMAIN-CONTAINING PROTEIN"/>
    <property type="match status" value="1"/>
</dbReference>
<dbReference type="GO" id="GO:0004574">
    <property type="term" value="F:oligo-1,6-glucosidase activity"/>
    <property type="evidence" value="ECO:0007669"/>
    <property type="project" value="TreeGrafter"/>
</dbReference>
<evidence type="ECO:0000256" key="6">
    <source>
        <dbReference type="ARBA" id="ARBA00023150"/>
    </source>
</evidence>
<dbReference type="FunFam" id="3.20.20.80:FF:000064">
    <property type="entry name" value="Oligo-1,6-glucosidase"/>
    <property type="match status" value="1"/>
</dbReference>
<comment type="catalytic activity">
    <reaction evidence="9">
        <text>2 [molybdopterin-synthase sulfur-carrier protein]-C-terminal-Gly-aminoethanethioate + cyclic pyranopterin phosphate + H2O = molybdopterin + 2 [molybdopterin-synthase sulfur-carrier protein]-C-terminal Gly-Gly + 2 H(+)</text>
        <dbReference type="Rhea" id="RHEA:26333"/>
        <dbReference type="Rhea" id="RHEA-COMP:12202"/>
        <dbReference type="Rhea" id="RHEA-COMP:19907"/>
        <dbReference type="ChEBI" id="CHEBI:15377"/>
        <dbReference type="ChEBI" id="CHEBI:15378"/>
        <dbReference type="ChEBI" id="CHEBI:58698"/>
        <dbReference type="ChEBI" id="CHEBI:59648"/>
        <dbReference type="ChEBI" id="CHEBI:90778"/>
        <dbReference type="ChEBI" id="CHEBI:232372"/>
        <dbReference type="EC" id="2.8.1.12"/>
    </reaction>
</comment>
<name>A0A9W9VE88_9EURO</name>
<keyword evidence="3 9" id="KW-0963">Cytoplasm</keyword>
<reference evidence="12" key="1">
    <citation type="submission" date="2022-11" db="EMBL/GenBank/DDBJ databases">
        <authorList>
            <person name="Petersen C."/>
        </authorList>
    </citation>
    <scope>NUCLEOTIDE SEQUENCE</scope>
    <source>
        <strain evidence="12">IBT 29864</strain>
    </source>
</reference>
<feature type="domain" description="Glycosyl hydrolase family 13 catalytic" evidence="11">
    <location>
        <begin position="20"/>
        <end position="439"/>
    </location>
</feature>
<keyword evidence="4 9" id="KW-0808">Transferase</keyword>
<keyword evidence="7" id="KW-0326">Glycosidase</keyword>
<dbReference type="Gene3D" id="2.60.40.1180">
    <property type="entry name" value="Golgi alpha-mannosidase II"/>
    <property type="match status" value="1"/>
</dbReference>
<dbReference type="Gene3D" id="3.20.20.80">
    <property type="entry name" value="Glycosidases"/>
    <property type="match status" value="1"/>
</dbReference>
<proteinExistence type="inferred from homology"/>
<dbReference type="GO" id="GO:0004556">
    <property type="term" value="F:alpha-amylase activity"/>
    <property type="evidence" value="ECO:0007669"/>
    <property type="project" value="TreeGrafter"/>
</dbReference>
<accession>A0A9W9VE88</accession>
<evidence type="ECO:0000256" key="7">
    <source>
        <dbReference type="ARBA" id="ARBA00023295"/>
    </source>
</evidence>
<evidence type="ECO:0000313" key="12">
    <source>
        <dbReference type="EMBL" id="KAJ5377559.1"/>
    </source>
</evidence>
<dbReference type="InterPro" id="IPR036563">
    <property type="entry name" value="MoaE_sf"/>
</dbReference>
<comment type="pathway">
    <text evidence="9">Cofactor biosynthesis; molybdopterin biosynthesis.</text>
</comment>
<dbReference type="Gene3D" id="3.90.400.10">
    <property type="entry name" value="Oligo-1,6-glucosidase, Domain 2"/>
    <property type="match status" value="1"/>
</dbReference>
<dbReference type="InterPro" id="IPR006047">
    <property type="entry name" value="GH13_cat_dom"/>
</dbReference>
<dbReference type="SUPFAM" id="SSF51445">
    <property type="entry name" value="(Trans)glycosidases"/>
    <property type="match status" value="1"/>
</dbReference>
<protein>
    <recommendedName>
        <fullName evidence="9">Molybdopterin synthase catalytic subunit</fullName>
        <ecNumber evidence="9">2.8.1.12</ecNumber>
    </recommendedName>
    <alternativeName>
        <fullName evidence="9">Common component for nitrate reductase and xanthine dehydrogenase protein H</fullName>
    </alternativeName>
    <alternativeName>
        <fullName evidence="9">Molybdenum cofactor synthesis protein 2 large subunit</fullName>
    </alternativeName>
    <alternativeName>
        <fullName evidence="9">Molybdenum cofactor synthesis protein 2B</fullName>
        <shortName evidence="9">MOCS2B</shortName>
    </alternativeName>
</protein>
<dbReference type="FunFam" id="3.90.1170.40:FF:000003">
    <property type="entry name" value="Molybdopterin converting factor subunit 2"/>
    <property type="match status" value="1"/>
</dbReference>
<dbReference type="FunFam" id="3.90.400.10:FF:000003">
    <property type="entry name" value="Probable alpha-glucosidase (Maltase)"/>
    <property type="match status" value="1"/>
</dbReference>
<gene>
    <name evidence="9" type="primary">cnxH</name>
    <name evidence="12" type="ORF">N7496_004968</name>
</gene>
<feature type="binding site" evidence="9">
    <location>
        <position position="737"/>
    </location>
    <ligand>
        <name>substrate</name>
    </ligand>
</feature>
<dbReference type="GO" id="GO:0006777">
    <property type="term" value="P:Mo-molybdopterin cofactor biosynthetic process"/>
    <property type="evidence" value="ECO:0007669"/>
    <property type="project" value="UniProtKB-UniRule"/>
</dbReference>
<evidence type="ECO:0000256" key="8">
    <source>
        <dbReference type="ARBA" id="ARBA00026248"/>
    </source>
</evidence>
<dbReference type="GO" id="GO:0030366">
    <property type="term" value="F:molybdopterin synthase activity"/>
    <property type="evidence" value="ECO:0007669"/>
    <property type="project" value="UniProtKB-UniRule"/>
</dbReference>
<comment type="similarity">
    <text evidence="2">Belongs to the glycosyl hydrolase 13 family.</text>
</comment>
<dbReference type="AlphaFoldDB" id="A0A9W9VE88"/>
<evidence type="ECO:0000259" key="11">
    <source>
        <dbReference type="SMART" id="SM00642"/>
    </source>
</evidence>
<dbReference type="Gene3D" id="3.90.1170.40">
    <property type="entry name" value="Molybdopterin biosynthesis MoaE subunit"/>
    <property type="match status" value="1"/>
</dbReference>
<reference evidence="12" key="2">
    <citation type="journal article" date="2023" name="IMA Fungus">
        <title>Comparative genomic study of the Penicillium genus elucidates a diverse pangenome and 15 lateral gene transfer events.</title>
        <authorList>
            <person name="Petersen C."/>
            <person name="Sorensen T."/>
            <person name="Nielsen M.R."/>
            <person name="Sondergaard T.E."/>
            <person name="Sorensen J.L."/>
            <person name="Fitzpatrick D.A."/>
            <person name="Frisvad J.C."/>
            <person name="Nielsen K.L."/>
        </authorList>
    </citation>
    <scope>NUCLEOTIDE SEQUENCE</scope>
    <source>
        <strain evidence="12">IBT 29864</strain>
    </source>
</reference>